<accession>A0ABX9KI82</accession>
<evidence type="ECO:0008006" key="4">
    <source>
        <dbReference type="Google" id="ProtNLM"/>
    </source>
</evidence>
<organism evidence="2 3">
    <name type="scientific">Psychrilyobacter piezotolerans</name>
    <dbReference type="NCBI Taxonomy" id="2293438"/>
    <lineage>
        <taxon>Bacteria</taxon>
        <taxon>Fusobacteriati</taxon>
        <taxon>Fusobacteriota</taxon>
        <taxon>Fusobacteriia</taxon>
        <taxon>Fusobacteriales</taxon>
        <taxon>Fusobacteriaceae</taxon>
        <taxon>Psychrilyobacter</taxon>
    </lineage>
</organism>
<keyword evidence="1" id="KW-0472">Membrane</keyword>
<name>A0ABX9KI82_9FUSO</name>
<evidence type="ECO:0000256" key="1">
    <source>
        <dbReference type="SAM" id="Phobius"/>
    </source>
</evidence>
<sequence length="180" mass="20965">MNKFIIKADIIFIVLFIGFLSFFTFFKIKNNYSLSSLSSTNKNLTLVRRSIDEFYSTYERYPSENEIRGRDEDRKFFSILADNTGSGFNLLKNFKFPVTPKYTKEVDGVSVEIETSNNIKICNRLENLGLANEFYTSNGGWIYSPKNGEFRANLQDGQARDRKTASSRPKWGNEIDWYYK</sequence>
<dbReference type="EMBL" id="QUAJ01000007">
    <property type="protein sequence ID" value="REI41847.1"/>
    <property type="molecule type" value="Genomic_DNA"/>
</dbReference>
<protein>
    <recommendedName>
        <fullName evidence="4">Type II secretion system protein</fullName>
    </recommendedName>
</protein>
<keyword evidence="3" id="KW-1185">Reference proteome</keyword>
<reference evidence="2 3" key="1">
    <citation type="submission" date="2018-08" db="EMBL/GenBank/DDBJ databases">
        <title>Draft genome sequence of Psychrilyobacter sp. strain SD5 isolated from Black Sea water.</title>
        <authorList>
            <person name="Yadav S."/>
            <person name="Villanueva L."/>
            <person name="Damste J.S.S."/>
        </authorList>
    </citation>
    <scope>NUCLEOTIDE SEQUENCE [LARGE SCALE GENOMIC DNA]</scope>
    <source>
        <strain evidence="2 3">SD5</strain>
    </source>
</reference>
<proteinExistence type="predicted"/>
<keyword evidence="1" id="KW-0812">Transmembrane</keyword>
<dbReference type="RefSeq" id="WP_114641844.1">
    <property type="nucleotide sequence ID" value="NZ_JAACIO010000006.1"/>
</dbReference>
<keyword evidence="1" id="KW-1133">Transmembrane helix</keyword>
<evidence type="ECO:0000313" key="3">
    <source>
        <dbReference type="Proteomes" id="UP000263486"/>
    </source>
</evidence>
<comment type="caution">
    <text evidence="2">The sequence shown here is derived from an EMBL/GenBank/DDBJ whole genome shotgun (WGS) entry which is preliminary data.</text>
</comment>
<dbReference type="Proteomes" id="UP000263486">
    <property type="component" value="Unassembled WGS sequence"/>
</dbReference>
<evidence type="ECO:0000313" key="2">
    <source>
        <dbReference type="EMBL" id="REI41847.1"/>
    </source>
</evidence>
<feature type="transmembrane region" description="Helical" evidence="1">
    <location>
        <begin position="6"/>
        <end position="26"/>
    </location>
</feature>
<gene>
    <name evidence="2" type="ORF">DYH56_05385</name>
</gene>